<evidence type="ECO:0000313" key="4">
    <source>
        <dbReference type="Proteomes" id="UP000005240"/>
    </source>
</evidence>
<organism evidence="2">
    <name type="scientific">Puccinia triticina (isolate 1-1 / race 1 (BBBD))</name>
    <name type="common">Brown leaf rust fungus</name>
    <dbReference type="NCBI Taxonomy" id="630390"/>
    <lineage>
        <taxon>Eukaryota</taxon>
        <taxon>Fungi</taxon>
        <taxon>Dikarya</taxon>
        <taxon>Basidiomycota</taxon>
        <taxon>Pucciniomycotina</taxon>
        <taxon>Pucciniomycetes</taxon>
        <taxon>Pucciniales</taxon>
        <taxon>Pucciniaceae</taxon>
        <taxon>Puccinia</taxon>
    </lineage>
</organism>
<feature type="region of interest" description="Disordered" evidence="1">
    <location>
        <begin position="1"/>
        <end position="21"/>
    </location>
</feature>
<feature type="compositionally biased region" description="Gly residues" evidence="1">
    <location>
        <begin position="165"/>
        <end position="177"/>
    </location>
</feature>
<evidence type="ECO:0000256" key="1">
    <source>
        <dbReference type="SAM" id="MobiDB-lite"/>
    </source>
</evidence>
<sequence length="224" mass="24246">MSQEANAPRASDLDIDDPRLPKLQSLEHAEHVLIAFSQHQKQYNQQKASRRGESSSKELAKLIDANTKAIAGKVKAAIGLNARKRNALWADCATTKRLQVTLGKYRMRRVGYTEKARILKYRYGGESGKAGPDMLEEGVEEQSADAKPVVGRADAEGEDADGGRRGGGGEAKPGGDGADNIEQDRLAAGEGQGDVVWGQMAMVGRAAFNRRGGLVHTHQWWALV</sequence>
<name>A0A180H2A8_PUCT1</name>
<gene>
    <name evidence="2" type="ORF">PTTG_25559</name>
</gene>
<feature type="region of interest" description="Disordered" evidence="1">
    <location>
        <begin position="127"/>
        <end position="181"/>
    </location>
</feature>
<feature type="compositionally biased region" description="Acidic residues" evidence="1">
    <location>
        <begin position="134"/>
        <end position="143"/>
    </location>
</feature>
<dbReference type="EMBL" id="ADAS02000005">
    <property type="protein sequence ID" value="OAV98921.1"/>
    <property type="molecule type" value="Genomic_DNA"/>
</dbReference>
<evidence type="ECO:0000313" key="2">
    <source>
        <dbReference type="EMBL" id="OAV98921.1"/>
    </source>
</evidence>
<reference evidence="2" key="2">
    <citation type="submission" date="2016-05" db="EMBL/GenBank/DDBJ databases">
        <title>Comparative analysis highlights variable genome content of wheat rusts and divergence of the mating loci.</title>
        <authorList>
            <person name="Cuomo C.A."/>
            <person name="Bakkeren G."/>
            <person name="Szabo L."/>
            <person name="Khalil H."/>
            <person name="Joly D."/>
            <person name="Goldberg J."/>
            <person name="Young S."/>
            <person name="Zeng Q."/>
            <person name="Fellers J."/>
        </authorList>
    </citation>
    <scope>NUCLEOTIDE SEQUENCE [LARGE SCALE GENOMIC DNA]</scope>
    <source>
        <strain evidence="2">1-1 BBBD Race 1</strain>
    </source>
</reference>
<dbReference type="EnsemblFungi" id="PTTG_25559-t43_1">
    <property type="protein sequence ID" value="PTTG_25559-t43_1-p1"/>
    <property type="gene ID" value="PTTG_25559"/>
</dbReference>
<dbReference type="AlphaFoldDB" id="A0A180H2A8"/>
<dbReference type="Proteomes" id="UP000005240">
    <property type="component" value="Unassembled WGS sequence"/>
</dbReference>
<evidence type="ECO:0000313" key="3">
    <source>
        <dbReference type="EnsemblFungi" id="PTTG_25559-t43_1-p1"/>
    </source>
</evidence>
<dbReference type="VEuPathDB" id="FungiDB:PTTG_25559"/>
<proteinExistence type="predicted"/>
<keyword evidence="4" id="KW-1185">Reference proteome</keyword>
<protein>
    <submittedName>
        <fullName evidence="2 3">Uncharacterized protein</fullName>
    </submittedName>
</protein>
<reference evidence="2" key="1">
    <citation type="submission" date="2009-11" db="EMBL/GenBank/DDBJ databases">
        <authorList>
            <consortium name="The Broad Institute Genome Sequencing Platform"/>
            <person name="Ward D."/>
            <person name="Feldgarden M."/>
            <person name="Earl A."/>
            <person name="Young S.K."/>
            <person name="Zeng Q."/>
            <person name="Koehrsen M."/>
            <person name="Alvarado L."/>
            <person name="Berlin A."/>
            <person name="Bochicchio J."/>
            <person name="Borenstein D."/>
            <person name="Chapman S.B."/>
            <person name="Chen Z."/>
            <person name="Engels R."/>
            <person name="Freedman E."/>
            <person name="Gellesch M."/>
            <person name="Goldberg J."/>
            <person name="Griggs A."/>
            <person name="Gujja S."/>
            <person name="Heilman E."/>
            <person name="Heiman D."/>
            <person name="Hepburn T."/>
            <person name="Howarth C."/>
            <person name="Jen D."/>
            <person name="Larson L."/>
            <person name="Lewis B."/>
            <person name="Mehta T."/>
            <person name="Park D."/>
            <person name="Pearson M."/>
            <person name="Roberts A."/>
            <person name="Saif S."/>
            <person name="Shea T."/>
            <person name="Shenoy N."/>
            <person name="Sisk P."/>
            <person name="Stolte C."/>
            <person name="Sykes S."/>
            <person name="Thomson T."/>
            <person name="Walk T."/>
            <person name="White J."/>
            <person name="Yandava C."/>
            <person name="Izard J."/>
            <person name="Baranova O.V."/>
            <person name="Blanton J.M."/>
            <person name="Tanner A.C."/>
            <person name="Dewhirst F.E."/>
            <person name="Haas B."/>
            <person name="Nusbaum C."/>
            <person name="Birren B."/>
        </authorList>
    </citation>
    <scope>NUCLEOTIDE SEQUENCE [LARGE SCALE GENOMIC DNA]</scope>
    <source>
        <strain evidence="2">1-1 BBBD Race 1</strain>
    </source>
</reference>
<accession>A0A180H2A8</accession>
<reference evidence="3 4" key="3">
    <citation type="journal article" date="2017" name="G3 (Bethesda)">
        <title>Comparative analysis highlights variable genome content of wheat rusts and divergence of the mating loci.</title>
        <authorList>
            <person name="Cuomo C.A."/>
            <person name="Bakkeren G."/>
            <person name="Khalil H.B."/>
            <person name="Panwar V."/>
            <person name="Joly D."/>
            <person name="Linning R."/>
            <person name="Sakthikumar S."/>
            <person name="Song X."/>
            <person name="Adiconis X."/>
            <person name="Fan L."/>
            <person name="Goldberg J.M."/>
            <person name="Levin J.Z."/>
            <person name="Young S."/>
            <person name="Zeng Q."/>
            <person name="Anikster Y."/>
            <person name="Bruce M."/>
            <person name="Wang M."/>
            <person name="Yin C."/>
            <person name="McCallum B."/>
            <person name="Szabo L.J."/>
            <person name="Hulbert S."/>
            <person name="Chen X."/>
            <person name="Fellers J.P."/>
        </authorList>
    </citation>
    <scope>NUCLEOTIDE SEQUENCE</scope>
    <source>
        <strain evidence="4">Isolate 1-1 / race 1 (BBBD)</strain>
        <strain evidence="3">isolate 1-1 / race 1 (BBBD)</strain>
    </source>
</reference>
<reference evidence="3" key="4">
    <citation type="submission" date="2025-05" db="UniProtKB">
        <authorList>
            <consortium name="EnsemblFungi"/>
        </authorList>
    </citation>
    <scope>IDENTIFICATION</scope>
    <source>
        <strain evidence="3">isolate 1-1 / race 1 (BBBD)</strain>
    </source>
</reference>